<evidence type="ECO:0000256" key="1">
    <source>
        <dbReference type="PROSITE-ProRule" id="PRU00023"/>
    </source>
</evidence>
<evidence type="ECO:0000256" key="3">
    <source>
        <dbReference type="SAM" id="MobiDB-lite"/>
    </source>
</evidence>
<keyword evidence="1" id="KW-0040">ANK repeat</keyword>
<name>A0AAN8PUM0_PATCE</name>
<evidence type="ECO:0000313" key="4">
    <source>
        <dbReference type="EMBL" id="KAK6185952.1"/>
    </source>
</evidence>
<feature type="repeat" description="ANK" evidence="1">
    <location>
        <begin position="175"/>
        <end position="207"/>
    </location>
</feature>
<dbReference type="Gene3D" id="1.25.40.20">
    <property type="entry name" value="Ankyrin repeat-containing domain"/>
    <property type="match status" value="1"/>
</dbReference>
<dbReference type="SUPFAM" id="SSF48403">
    <property type="entry name" value="Ankyrin repeat"/>
    <property type="match status" value="1"/>
</dbReference>
<gene>
    <name evidence="4" type="ORF">SNE40_008079</name>
</gene>
<dbReference type="SMART" id="SM00248">
    <property type="entry name" value="ANK"/>
    <property type="match status" value="2"/>
</dbReference>
<keyword evidence="2" id="KW-0175">Coiled coil</keyword>
<dbReference type="EMBL" id="JAZGQO010000006">
    <property type="protein sequence ID" value="KAK6185952.1"/>
    <property type="molecule type" value="Genomic_DNA"/>
</dbReference>
<sequence>MAGRNKSKAQLARKERSGFTIYAKLIHTDEKFALKNICGEMKISELKGQIEFVTGLPVHLQRVYYLDEGDLVDGSDIKSNDIVAGSKLQLSVWSQWRELVEAVVSGEADWVFRLGVTYPTDYQTPNSQYMAVRARKAWIEERAFVALCIAANRGHDELVRKLIDAGANVDSTTPLGRTALHLAASRGRGHIIDLLLEKGAQIDAEDDSGQSALSIADKFGNKSCERHLFLFRWQQRAKKAAAPRKVPRMAHQYNDSKFPVWKDGRQAQMYLSNILPPGEFEGTALSAPPRRTHPSLSRKQKRDEEIRVLQEMIEKQEAAKLESSSDGRLPAIQETSPKREMSAEALDIEMRKAKLPKQFDEWLNKKTEKEKEKLNVKRKQREIKKMEEEERKKEEFEKGQSYETWLSQREDEKRKAALSAGSKHTAEGRIIRSNSQGALRVYLQSLGKSKSGFSYYDWLLEKEADLYSSESSGKMELPFLKT</sequence>
<dbReference type="AlphaFoldDB" id="A0AAN8PUM0"/>
<dbReference type="Pfam" id="PF12796">
    <property type="entry name" value="Ank_2"/>
    <property type="match status" value="1"/>
</dbReference>
<proteinExistence type="predicted"/>
<dbReference type="PANTHER" id="PTHR22677:SF3">
    <property type="entry name" value="ANKYRIN REPEAT DOMAIN-CONTAINING PROTEIN 60"/>
    <property type="match status" value="1"/>
</dbReference>
<accession>A0AAN8PUM0</accession>
<organism evidence="4 5">
    <name type="scientific">Patella caerulea</name>
    <name type="common">Rayed Mediterranean limpet</name>
    <dbReference type="NCBI Taxonomy" id="87958"/>
    <lineage>
        <taxon>Eukaryota</taxon>
        <taxon>Metazoa</taxon>
        <taxon>Spiralia</taxon>
        <taxon>Lophotrochozoa</taxon>
        <taxon>Mollusca</taxon>
        <taxon>Gastropoda</taxon>
        <taxon>Patellogastropoda</taxon>
        <taxon>Patelloidea</taxon>
        <taxon>Patellidae</taxon>
        <taxon>Patella</taxon>
    </lineage>
</organism>
<dbReference type="CDD" id="cd17063">
    <property type="entry name" value="Ubl_ANKRD60"/>
    <property type="match status" value="1"/>
</dbReference>
<evidence type="ECO:0000256" key="2">
    <source>
        <dbReference type="SAM" id="Coils"/>
    </source>
</evidence>
<feature type="repeat" description="ANK" evidence="1">
    <location>
        <begin position="142"/>
        <end position="174"/>
    </location>
</feature>
<dbReference type="Proteomes" id="UP001347796">
    <property type="component" value="Unassembled WGS sequence"/>
</dbReference>
<dbReference type="PANTHER" id="PTHR22677">
    <property type="entry name" value="ANKYRIN REPEAT DOMAIN-CONTAINING PROTEIN 60"/>
    <property type="match status" value="1"/>
</dbReference>
<dbReference type="PROSITE" id="PS50088">
    <property type="entry name" value="ANK_REPEAT"/>
    <property type="match status" value="2"/>
</dbReference>
<dbReference type="InterPro" id="IPR036770">
    <property type="entry name" value="Ankyrin_rpt-contain_sf"/>
</dbReference>
<reference evidence="4 5" key="1">
    <citation type="submission" date="2024-01" db="EMBL/GenBank/DDBJ databases">
        <title>The genome of the rayed Mediterranean limpet Patella caerulea (Linnaeus, 1758).</title>
        <authorList>
            <person name="Anh-Thu Weber A."/>
            <person name="Halstead-Nussloch G."/>
        </authorList>
    </citation>
    <scope>NUCLEOTIDE SEQUENCE [LARGE SCALE GENOMIC DNA]</scope>
    <source>
        <strain evidence="4">AATW-2023a</strain>
        <tissue evidence="4">Whole specimen</tissue>
    </source>
</reference>
<feature type="region of interest" description="Disordered" evidence="3">
    <location>
        <begin position="282"/>
        <end position="302"/>
    </location>
</feature>
<dbReference type="InterPro" id="IPR029071">
    <property type="entry name" value="Ubiquitin-like_domsf"/>
</dbReference>
<dbReference type="InterPro" id="IPR002110">
    <property type="entry name" value="Ankyrin_rpt"/>
</dbReference>
<feature type="compositionally biased region" description="Basic residues" evidence="3">
    <location>
        <begin position="290"/>
        <end position="300"/>
    </location>
</feature>
<dbReference type="PROSITE" id="PS50297">
    <property type="entry name" value="ANK_REP_REGION"/>
    <property type="match status" value="2"/>
</dbReference>
<evidence type="ECO:0000313" key="5">
    <source>
        <dbReference type="Proteomes" id="UP001347796"/>
    </source>
</evidence>
<evidence type="ECO:0008006" key="6">
    <source>
        <dbReference type="Google" id="ProtNLM"/>
    </source>
</evidence>
<keyword evidence="5" id="KW-1185">Reference proteome</keyword>
<dbReference type="SUPFAM" id="SSF54236">
    <property type="entry name" value="Ubiquitin-like"/>
    <property type="match status" value="1"/>
</dbReference>
<protein>
    <recommendedName>
        <fullName evidence="6">Ankyrin repeat domain-containing protein 60</fullName>
    </recommendedName>
</protein>
<feature type="coiled-coil region" evidence="2">
    <location>
        <begin position="364"/>
        <end position="399"/>
    </location>
</feature>
<dbReference type="InterPro" id="IPR039323">
    <property type="entry name" value="ANKRD_45/46/60"/>
</dbReference>
<comment type="caution">
    <text evidence="4">The sequence shown here is derived from an EMBL/GenBank/DDBJ whole genome shotgun (WGS) entry which is preliminary data.</text>
</comment>